<accession>A0A2P2NK46</accession>
<proteinExistence type="predicted"/>
<dbReference type="EMBL" id="GGEC01062286">
    <property type="protein sequence ID" value="MBX42770.1"/>
    <property type="molecule type" value="Transcribed_RNA"/>
</dbReference>
<sequence>MLLLGAHARDPPAIPGILI</sequence>
<name>A0A2P2NK46_RHIMU</name>
<evidence type="ECO:0000313" key="1">
    <source>
        <dbReference type="EMBL" id="MBX42770.1"/>
    </source>
</evidence>
<organism evidence="1">
    <name type="scientific">Rhizophora mucronata</name>
    <name type="common">Asiatic mangrove</name>
    <dbReference type="NCBI Taxonomy" id="61149"/>
    <lineage>
        <taxon>Eukaryota</taxon>
        <taxon>Viridiplantae</taxon>
        <taxon>Streptophyta</taxon>
        <taxon>Embryophyta</taxon>
        <taxon>Tracheophyta</taxon>
        <taxon>Spermatophyta</taxon>
        <taxon>Magnoliopsida</taxon>
        <taxon>eudicotyledons</taxon>
        <taxon>Gunneridae</taxon>
        <taxon>Pentapetalae</taxon>
        <taxon>rosids</taxon>
        <taxon>fabids</taxon>
        <taxon>Malpighiales</taxon>
        <taxon>Rhizophoraceae</taxon>
        <taxon>Rhizophora</taxon>
    </lineage>
</organism>
<reference evidence="1" key="1">
    <citation type="submission" date="2018-02" db="EMBL/GenBank/DDBJ databases">
        <title>Rhizophora mucronata_Transcriptome.</title>
        <authorList>
            <person name="Meera S.P."/>
            <person name="Sreeshan A."/>
            <person name="Augustine A."/>
        </authorList>
    </citation>
    <scope>NUCLEOTIDE SEQUENCE</scope>
    <source>
        <tissue evidence="1">Leaf</tissue>
    </source>
</reference>
<protein>
    <submittedName>
        <fullName evidence="1">Uncharacterized protein</fullName>
    </submittedName>
</protein>
<dbReference type="AlphaFoldDB" id="A0A2P2NK46"/>